<keyword evidence="3" id="KW-1185">Reference proteome</keyword>
<comment type="caution">
    <text evidence="2">The sequence shown here is derived from an EMBL/GenBank/DDBJ whole genome shotgun (WGS) entry which is preliminary data.</text>
</comment>
<dbReference type="EMBL" id="JACIJE010000001">
    <property type="protein sequence ID" value="MBB5688058.1"/>
    <property type="molecule type" value="Genomic_DNA"/>
</dbReference>
<dbReference type="Gene3D" id="3.30.70.1520">
    <property type="entry name" value="Heterotetrameric sarcosine oxidase"/>
    <property type="match status" value="1"/>
</dbReference>
<feature type="region of interest" description="Disordered" evidence="1">
    <location>
        <begin position="1"/>
        <end position="27"/>
    </location>
</feature>
<protein>
    <submittedName>
        <fullName evidence="2">Sarcosine oxidase subunit gamma</fullName>
        <ecNumber evidence="2">1.5.3.1</ecNumber>
    </submittedName>
</protein>
<dbReference type="AlphaFoldDB" id="A0A840XHX9"/>
<evidence type="ECO:0000313" key="2">
    <source>
        <dbReference type="EMBL" id="MBB5688058.1"/>
    </source>
</evidence>
<dbReference type="Pfam" id="PF04268">
    <property type="entry name" value="SoxG"/>
    <property type="match status" value="1"/>
</dbReference>
<gene>
    <name evidence="2" type="ORF">FHS88_000168</name>
</gene>
<evidence type="ECO:0000256" key="1">
    <source>
        <dbReference type="SAM" id="MobiDB-lite"/>
    </source>
</evidence>
<proteinExistence type="predicted"/>
<dbReference type="Proteomes" id="UP000562254">
    <property type="component" value="Unassembled WGS sequence"/>
</dbReference>
<accession>A0A840XHX9</accession>
<dbReference type="RefSeq" id="WP_184480358.1">
    <property type="nucleotide sequence ID" value="NZ_JACIJE010000001.1"/>
</dbReference>
<organism evidence="2 3">
    <name type="scientific">Neoroseomonas alkaliterrae</name>
    <dbReference type="NCBI Taxonomy" id="1452450"/>
    <lineage>
        <taxon>Bacteria</taxon>
        <taxon>Pseudomonadati</taxon>
        <taxon>Pseudomonadota</taxon>
        <taxon>Alphaproteobacteria</taxon>
        <taxon>Acetobacterales</taxon>
        <taxon>Acetobacteraceae</taxon>
        <taxon>Neoroseomonas</taxon>
    </lineage>
</organism>
<dbReference type="InterPro" id="IPR007375">
    <property type="entry name" value="SoxG"/>
</dbReference>
<name>A0A840XHX9_9PROT</name>
<sequence length="197" mass="20393">MSAPEPTHPLAACATPGRHGAPGDAPLRVTLPRRDMVQVMARRGREDALAEAARAAFGLALPPAGQAAAAPDATAVWIQPGHWLFAAPRGMEGALAARAAAAFAGLAAVADQSHGRTTIAVSGPAARRVLARGCRLDLHPRAFGPGRAAATQIAHVGCLIHQTDEAPVFELTVFATLAEPFFHWLMEAGAQDGVLIE</sequence>
<dbReference type="Gene3D" id="3.30.1360.120">
    <property type="entry name" value="Probable tRNA modification gtpase trme, domain 1"/>
    <property type="match status" value="1"/>
</dbReference>
<evidence type="ECO:0000313" key="3">
    <source>
        <dbReference type="Proteomes" id="UP000562254"/>
    </source>
</evidence>
<dbReference type="InterPro" id="IPR027266">
    <property type="entry name" value="TrmE/GcvT-like"/>
</dbReference>
<dbReference type="GO" id="GO:0008115">
    <property type="term" value="F:sarcosine oxidase activity"/>
    <property type="evidence" value="ECO:0007669"/>
    <property type="project" value="UniProtKB-EC"/>
</dbReference>
<reference evidence="2 3" key="1">
    <citation type="submission" date="2020-08" db="EMBL/GenBank/DDBJ databases">
        <title>Genomic Encyclopedia of Type Strains, Phase IV (KMG-IV): sequencing the most valuable type-strain genomes for metagenomic binning, comparative biology and taxonomic classification.</title>
        <authorList>
            <person name="Goeker M."/>
        </authorList>
    </citation>
    <scope>NUCLEOTIDE SEQUENCE [LARGE SCALE GENOMIC DNA]</scope>
    <source>
        <strain evidence="2 3">DSM 25895</strain>
    </source>
</reference>
<dbReference type="EC" id="1.5.3.1" evidence="2"/>
<keyword evidence="2" id="KW-0560">Oxidoreductase</keyword>
<dbReference type="SUPFAM" id="SSF103025">
    <property type="entry name" value="Folate-binding domain"/>
    <property type="match status" value="1"/>
</dbReference>